<dbReference type="EMBL" id="JAHRHJ020000004">
    <property type="protein sequence ID" value="KAH9318006.1"/>
    <property type="molecule type" value="Genomic_DNA"/>
</dbReference>
<dbReference type="Proteomes" id="UP000824469">
    <property type="component" value="Unassembled WGS sequence"/>
</dbReference>
<name>A0AA38LBR6_TAXCH</name>
<accession>A0AA38LBR6</accession>
<evidence type="ECO:0000313" key="1">
    <source>
        <dbReference type="EMBL" id="KAH9318006.1"/>
    </source>
</evidence>
<evidence type="ECO:0000313" key="2">
    <source>
        <dbReference type="Proteomes" id="UP000824469"/>
    </source>
</evidence>
<keyword evidence="2" id="KW-1185">Reference proteome</keyword>
<protein>
    <submittedName>
        <fullName evidence="1">Uncharacterized protein</fullName>
    </submittedName>
</protein>
<feature type="non-terminal residue" evidence="1">
    <location>
        <position position="51"/>
    </location>
</feature>
<sequence length="51" mass="5840">MHHMHISNIIPVISSSSDRLFGAYVSRRGTDVDNKNVGVIRVNMTRRSERE</sequence>
<reference evidence="1 2" key="1">
    <citation type="journal article" date="2021" name="Nat. Plants">
        <title>The Taxus genome provides insights into paclitaxel biosynthesis.</title>
        <authorList>
            <person name="Xiong X."/>
            <person name="Gou J."/>
            <person name="Liao Q."/>
            <person name="Li Y."/>
            <person name="Zhou Q."/>
            <person name="Bi G."/>
            <person name="Li C."/>
            <person name="Du R."/>
            <person name="Wang X."/>
            <person name="Sun T."/>
            <person name="Guo L."/>
            <person name="Liang H."/>
            <person name="Lu P."/>
            <person name="Wu Y."/>
            <person name="Zhang Z."/>
            <person name="Ro D.K."/>
            <person name="Shang Y."/>
            <person name="Huang S."/>
            <person name="Yan J."/>
        </authorList>
    </citation>
    <scope>NUCLEOTIDE SEQUENCE [LARGE SCALE GENOMIC DNA]</scope>
    <source>
        <strain evidence="1">Ta-2019</strain>
    </source>
</reference>
<organism evidence="1 2">
    <name type="scientific">Taxus chinensis</name>
    <name type="common">Chinese yew</name>
    <name type="synonym">Taxus wallichiana var. chinensis</name>
    <dbReference type="NCBI Taxonomy" id="29808"/>
    <lineage>
        <taxon>Eukaryota</taxon>
        <taxon>Viridiplantae</taxon>
        <taxon>Streptophyta</taxon>
        <taxon>Embryophyta</taxon>
        <taxon>Tracheophyta</taxon>
        <taxon>Spermatophyta</taxon>
        <taxon>Pinopsida</taxon>
        <taxon>Pinidae</taxon>
        <taxon>Conifers II</taxon>
        <taxon>Cupressales</taxon>
        <taxon>Taxaceae</taxon>
        <taxon>Taxus</taxon>
    </lineage>
</organism>
<comment type="caution">
    <text evidence="1">The sequence shown here is derived from an EMBL/GenBank/DDBJ whole genome shotgun (WGS) entry which is preliminary data.</text>
</comment>
<gene>
    <name evidence="1" type="ORF">KI387_019775</name>
</gene>
<proteinExistence type="predicted"/>
<dbReference type="AlphaFoldDB" id="A0AA38LBR6"/>